<feature type="transmembrane region" description="Helical" evidence="6">
    <location>
        <begin position="52"/>
        <end position="76"/>
    </location>
</feature>
<feature type="transmembrane region" description="Helical" evidence="6">
    <location>
        <begin position="88"/>
        <end position="108"/>
    </location>
</feature>
<feature type="transmembrane region" description="Helical" evidence="6">
    <location>
        <begin position="235"/>
        <end position="254"/>
    </location>
</feature>
<dbReference type="PIRSF" id="PIRSF006060">
    <property type="entry name" value="AA_transporter"/>
    <property type="match status" value="1"/>
</dbReference>
<dbReference type="Gene3D" id="1.20.1740.10">
    <property type="entry name" value="Amino acid/polyamine transporter I"/>
    <property type="match status" value="1"/>
</dbReference>
<feature type="transmembrane region" description="Helical" evidence="6">
    <location>
        <begin position="430"/>
        <end position="456"/>
    </location>
</feature>
<proteinExistence type="predicted"/>
<dbReference type="AlphaFoldDB" id="A0A8H7Q5S1"/>
<feature type="region of interest" description="Disordered" evidence="5">
    <location>
        <begin position="1"/>
        <end position="30"/>
    </location>
</feature>
<evidence type="ECO:0000256" key="5">
    <source>
        <dbReference type="SAM" id="MobiDB-lite"/>
    </source>
</evidence>
<keyword evidence="3 6" id="KW-1133">Transmembrane helix</keyword>
<protein>
    <recommendedName>
        <fullName evidence="9">Amino acid transporter</fullName>
    </recommendedName>
</protein>
<dbReference type="Proteomes" id="UP000612746">
    <property type="component" value="Unassembled WGS sequence"/>
</dbReference>
<dbReference type="InterPro" id="IPR050598">
    <property type="entry name" value="AminoAcid_Transporter"/>
</dbReference>
<feature type="transmembrane region" description="Helical" evidence="6">
    <location>
        <begin position="310"/>
        <end position="331"/>
    </location>
</feature>
<feature type="transmembrane region" description="Helical" evidence="6">
    <location>
        <begin position="468"/>
        <end position="490"/>
    </location>
</feature>
<dbReference type="InterPro" id="IPR002293">
    <property type="entry name" value="AA/rel_permease1"/>
</dbReference>
<accession>A0A8H7Q5S1</accession>
<feature type="transmembrane region" description="Helical" evidence="6">
    <location>
        <begin position="174"/>
        <end position="192"/>
    </location>
</feature>
<dbReference type="Pfam" id="PF13520">
    <property type="entry name" value="AA_permease_2"/>
    <property type="match status" value="1"/>
</dbReference>
<keyword evidence="4 6" id="KW-0472">Membrane</keyword>
<feature type="compositionally biased region" description="Basic and acidic residues" evidence="5">
    <location>
        <begin position="14"/>
        <end position="23"/>
    </location>
</feature>
<feature type="transmembrane region" description="Helical" evidence="6">
    <location>
        <begin position="129"/>
        <end position="154"/>
    </location>
</feature>
<feature type="transmembrane region" description="Helical" evidence="6">
    <location>
        <begin position="404"/>
        <end position="424"/>
    </location>
</feature>
<keyword evidence="2 6" id="KW-0812">Transmembrane</keyword>
<feature type="transmembrane region" description="Helical" evidence="6">
    <location>
        <begin position="358"/>
        <end position="383"/>
    </location>
</feature>
<dbReference type="PANTHER" id="PTHR11785:SF353">
    <property type="entry name" value="METHIONINE TRANSPORTER (EUROFUNG)"/>
    <property type="match status" value="1"/>
</dbReference>
<reference evidence="7" key="1">
    <citation type="submission" date="2020-12" db="EMBL/GenBank/DDBJ databases">
        <title>Metabolic potential, ecology and presence of endohyphal bacteria is reflected in genomic diversity of Mucoromycotina.</title>
        <authorList>
            <person name="Muszewska A."/>
            <person name="Okrasinska A."/>
            <person name="Steczkiewicz K."/>
            <person name="Drgas O."/>
            <person name="Orlowska M."/>
            <person name="Perlinska-Lenart U."/>
            <person name="Aleksandrzak-Piekarczyk T."/>
            <person name="Szatraj K."/>
            <person name="Zielenkiewicz U."/>
            <person name="Pilsyk S."/>
            <person name="Malc E."/>
            <person name="Mieczkowski P."/>
            <person name="Kruszewska J.S."/>
            <person name="Biernat P."/>
            <person name="Pawlowska J."/>
        </authorList>
    </citation>
    <scope>NUCLEOTIDE SEQUENCE</scope>
    <source>
        <strain evidence="7">WA0000051536</strain>
    </source>
</reference>
<evidence type="ECO:0000313" key="8">
    <source>
        <dbReference type="Proteomes" id="UP000612746"/>
    </source>
</evidence>
<comment type="subcellular location">
    <subcellularLocation>
        <location evidence="1">Membrane</location>
        <topology evidence="1">Multi-pass membrane protein</topology>
    </subcellularLocation>
</comment>
<evidence type="ECO:0000256" key="2">
    <source>
        <dbReference type="ARBA" id="ARBA00022692"/>
    </source>
</evidence>
<evidence type="ECO:0000313" key="7">
    <source>
        <dbReference type="EMBL" id="KAG2185221.1"/>
    </source>
</evidence>
<evidence type="ECO:0008006" key="9">
    <source>
        <dbReference type="Google" id="ProtNLM"/>
    </source>
</evidence>
<evidence type="ECO:0000256" key="6">
    <source>
        <dbReference type="SAM" id="Phobius"/>
    </source>
</evidence>
<evidence type="ECO:0000256" key="3">
    <source>
        <dbReference type="ARBA" id="ARBA00022989"/>
    </source>
</evidence>
<name>A0A8H7Q5S1_9FUNG</name>
<dbReference type="OrthoDB" id="10062876at2759"/>
<organism evidence="7 8">
    <name type="scientific">Umbelopsis vinacea</name>
    <dbReference type="NCBI Taxonomy" id="44442"/>
    <lineage>
        <taxon>Eukaryota</taxon>
        <taxon>Fungi</taxon>
        <taxon>Fungi incertae sedis</taxon>
        <taxon>Mucoromycota</taxon>
        <taxon>Mucoromycotina</taxon>
        <taxon>Umbelopsidomycetes</taxon>
        <taxon>Umbelopsidales</taxon>
        <taxon>Umbelopsidaceae</taxon>
        <taxon>Umbelopsis</taxon>
    </lineage>
</organism>
<dbReference type="GO" id="GO:0015179">
    <property type="term" value="F:L-amino acid transmembrane transporter activity"/>
    <property type="evidence" value="ECO:0007669"/>
    <property type="project" value="TreeGrafter"/>
</dbReference>
<sequence length="579" mass="63283">MDESNLEENTPLLPEDHSLETNKPDQLSGISPLAVGGRCSGSELDQRLQRQIGWITASLVNVSYMIGGGIFASPALTLSLVGSGGMNIVVWVFASLITLTGVATYAELGTMVNGGEKEYLAYIYRKPKLLLSYVFAFYEIIVIAAGIASQSTVFGRYLNVALFGMDASTPLLDRVWAVSVATLLHLVNIWSVNATLKTMVALTAIKISVLVLIILTGVLTLGGLLPSDVNFLENISFNGTSTSIAPYASAFYYVSYTVQKLYRNVFDICLSSPTKVSAEYTCLGFLDLTCHLNYSTKDPIKNLPKIAESALGLTAILYVLAIVSYMTVLSVDDIKKSELTVAASFFTKVFGGGFSSRVLPVLVGLSAVGCTASLTFSGGRLILETARDGLIPYGHTIGYVSPEYKSPINAMILQYVLVVVYLIATPGSVYQFIIAFASWPAYIFFLLIGVGVFILRQREPALTRPYKAFSSFVVIFIIFSIYEILFVFVPVPSEDYPYWCKYCIACVVIISYFYTMGNLCEYYQKNAAPYAAAIVVMSGAHTKSVIQYYQVIVLDSPSKSYNKQILNQGREALAREVYA</sequence>
<feature type="transmembrane region" description="Helical" evidence="6">
    <location>
        <begin position="199"/>
        <end position="223"/>
    </location>
</feature>
<feature type="transmembrane region" description="Helical" evidence="6">
    <location>
        <begin position="496"/>
        <end position="515"/>
    </location>
</feature>
<comment type="caution">
    <text evidence="7">The sequence shown here is derived from an EMBL/GenBank/DDBJ whole genome shotgun (WGS) entry which is preliminary data.</text>
</comment>
<keyword evidence="8" id="KW-1185">Reference proteome</keyword>
<dbReference type="EMBL" id="JAEPRA010000005">
    <property type="protein sequence ID" value="KAG2185221.1"/>
    <property type="molecule type" value="Genomic_DNA"/>
</dbReference>
<dbReference type="GO" id="GO:0016020">
    <property type="term" value="C:membrane"/>
    <property type="evidence" value="ECO:0007669"/>
    <property type="project" value="UniProtKB-SubCell"/>
</dbReference>
<evidence type="ECO:0000256" key="4">
    <source>
        <dbReference type="ARBA" id="ARBA00023136"/>
    </source>
</evidence>
<gene>
    <name evidence="7" type="ORF">INT44_002011</name>
</gene>
<evidence type="ECO:0000256" key="1">
    <source>
        <dbReference type="ARBA" id="ARBA00004141"/>
    </source>
</evidence>
<dbReference type="PANTHER" id="PTHR11785">
    <property type="entry name" value="AMINO ACID TRANSPORTER"/>
    <property type="match status" value="1"/>
</dbReference>